<evidence type="ECO:0000313" key="4">
    <source>
        <dbReference type="Proteomes" id="UP000675881"/>
    </source>
</evidence>
<proteinExistence type="predicted"/>
<dbReference type="EMBL" id="HG994580">
    <property type="protein sequence ID" value="CAF2766821.1"/>
    <property type="molecule type" value="Genomic_DNA"/>
</dbReference>
<gene>
    <name evidence="3" type="ORF">LSAA_1292</name>
</gene>
<dbReference type="AlphaFoldDB" id="A0A7R8CHE6"/>
<reference evidence="3" key="1">
    <citation type="submission" date="2021-02" db="EMBL/GenBank/DDBJ databases">
        <authorList>
            <person name="Bekaert M."/>
        </authorList>
    </citation>
    <scope>NUCLEOTIDE SEQUENCE</scope>
    <source>
        <strain evidence="3">IoA-00</strain>
    </source>
</reference>
<evidence type="ECO:0000256" key="2">
    <source>
        <dbReference type="SAM" id="MobiDB-lite"/>
    </source>
</evidence>
<dbReference type="Proteomes" id="UP000675881">
    <property type="component" value="Chromosome 1"/>
</dbReference>
<dbReference type="OrthoDB" id="6140945at2759"/>
<feature type="coiled-coil region" evidence="1">
    <location>
        <begin position="110"/>
        <end position="144"/>
    </location>
</feature>
<protein>
    <submittedName>
        <fullName evidence="3">(salmon louse) hypothetical protein</fullName>
    </submittedName>
</protein>
<keyword evidence="1" id="KW-0175">Coiled coil</keyword>
<keyword evidence="4" id="KW-1185">Reference proteome</keyword>
<feature type="region of interest" description="Disordered" evidence="2">
    <location>
        <begin position="1"/>
        <end position="50"/>
    </location>
</feature>
<evidence type="ECO:0000256" key="1">
    <source>
        <dbReference type="SAM" id="Coils"/>
    </source>
</evidence>
<feature type="compositionally biased region" description="Polar residues" evidence="2">
    <location>
        <begin position="26"/>
        <end position="50"/>
    </location>
</feature>
<name>A0A7R8CHE6_LEPSM</name>
<evidence type="ECO:0000313" key="3">
    <source>
        <dbReference type="EMBL" id="CAF2766821.1"/>
    </source>
</evidence>
<accession>A0A7R8CHE6</accession>
<feature type="compositionally biased region" description="Basic and acidic residues" evidence="2">
    <location>
        <begin position="1"/>
        <end position="10"/>
    </location>
</feature>
<sequence length="203" mass="23189">MMARFSDESNKPFLRSPNAFEPINPSPYTSNLNDPQTSVSQSASETTQNTCELNEPQVSLSQSALKTFNEIFVSLSSLKKKNTDLEILESKYKAKSEGLELALAPNDQAIDFCTEEMKKVKDKIKELTSHLKELTKKNVNFEKKTETTCKIKMKNLSESTLSKEFLITKSSLKNIQNKHYRLISYKRIKSKNKLHHTVSKSYI</sequence>
<organism evidence="3 4">
    <name type="scientific">Lepeophtheirus salmonis</name>
    <name type="common">Salmon louse</name>
    <name type="synonym">Caligus salmonis</name>
    <dbReference type="NCBI Taxonomy" id="72036"/>
    <lineage>
        <taxon>Eukaryota</taxon>
        <taxon>Metazoa</taxon>
        <taxon>Ecdysozoa</taxon>
        <taxon>Arthropoda</taxon>
        <taxon>Crustacea</taxon>
        <taxon>Multicrustacea</taxon>
        <taxon>Hexanauplia</taxon>
        <taxon>Copepoda</taxon>
        <taxon>Siphonostomatoida</taxon>
        <taxon>Caligidae</taxon>
        <taxon>Lepeophtheirus</taxon>
    </lineage>
</organism>